<sequence>MKQPQIFTTASLPNAICENIADSQTRGPVEVDKNNPVYQLSVDDLSNRGVAESALDQSVDNGFVPRTTEPSSQLNISLVVDSGGNGNMDNHLPPHALGYNPSPESECTTNPNSTRTSHHPLELHYAASGNEAGFVWRNQYESTSSIVEIDADPTMTSALFSRIDPDPTMTSTLFSQIDPDPTMSSTLFSRIDPDPTMSSTLFNSSQVNSNAHTLFERGYLELW</sequence>
<dbReference type="OrthoDB" id="4188229at2759"/>
<proteinExistence type="predicted"/>
<dbReference type="EMBL" id="LCZI01001468">
    <property type="protein sequence ID" value="KKZ60753.1"/>
    <property type="molecule type" value="Genomic_DNA"/>
</dbReference>
<name>A0A0G2HRU1_9EURO</name>
<gene>
    <name evidence="1" type="ORF">EMCG_04578</name>
</gene>
<reference evidence="2" key="1">
    <citation type="journal article" date="2015" name="PLoS Genet.">
        <title>The dynamic genome and transcriptome of the human fungal pathogen Blastomyces and close relative Emmonsia.</title>
        <authorList>
            <person name="Munoz J.F."/>
            <person name="Gauthier G.M."/>
            <person name="Desjardins C.A."/>
            <person name="Gallo J.E."/>
            <person name="Holder J."/>
            <person name="Sullivan T.D."/>
            <person name="Marty A.J."/>
            <person name="Carmen J.C."/>
            <person name="Chen Z."/>
            <person name="Ding L."/>
            <person name="Gujja S."/>
            <person name="Magrini V."/>
            <person name="Misas E."/>
            <person name="Mitreva M."/>
            <person name="Priest M."/>
            <person name="Saif S."/>
            <person name="Whiston E.A."/>
            <person name="Young S."/>
            <person name="Zeng Q."/>
            <person name="Goldman W.E."/>
            <person name="Mardis E.R."/>
            <person name="Taylor J.W."/>
            <person name="McEwen J.G."/>
            <person name="Clay O.K."/>
            <person name="Klein B.S."/>
            <person name="Cuomo C.A."/>
        </authorList>
    </citation>
    <scope>NUCLEOTIDE SEQUENCE [LARGE SCALE GENOMIC DNA]</scope>
    <source>
        <strain evidence="2">UAMH 3008</strain>
    </source>
</reference>
<accession>A0A0G2HRU1</accession>
<evidence type="ECO:0000313" key="1">
    <source>
        <dbReference type="EMBL" id="KKZ60753.1"/>
    </source>
</evidence>
<dbReference type="Proteomes" id="UP000034164">
    <property type="component" value="Unassembled WGS sequence"/>
</dbReference>
<dbReference type="VEuPathDB" id="FungiDB:EMCG_04578"/>
<protein>
    <submittedName>
        <fullName evidence="1">Uncharacterized protein</fullName>
    </submittedName>
</protein>
<organism evidence="1 2">
    <name type="scientific">[Emmonsia] crescens</name>
    <dbReference type="NCBI Taxonomy" id="73230"/>
    <lineage>
        <taxon>Eukaryota</taxon>
        <taxon>Fungi</taxon>
        <taxon>Dikarya</taxon>
        <taxon>Ascomycota</taxon>
        <taxon>Pezizomycotina</taxon>
        <taxon>Eurotiomycetes</taxon>
        <taxon>Eurotiomycetidae</taxon>
        <taxon>Onygenales</taxon>
        <taxon>Ajellomycetaceae</taxon>
        <taxon>Emergomyces</taxon>
    </lineage>
</organism>
<dbReference type="AlphaFoldDB" id="A0A0G2HRU1"/>
<comment type="caution">
    <text evidence="1">The sequence shown here is derived from an EMBL/GenBank/DDBJ whole genome shotgun (WGS) entry which is preliminary data.</text>
</comment>
<evidence type="ECO:0000313" key="2">
    <source>
        <dbReference type="Proteomes" id="UP000034164"/>
    </source>
</evidence>